<dbReference type="SUPFAM" id="SSF53335">
    <property type="entry name" value="S-adenosyl-L-methionine-dependent methyltransferases"/>
    <property type="match status" value="1"/>
</dbReference>
<comment type="caution">
    <text evidence="1">The sequence shown here is derived from an EMBL/GenBank/DDBJ whole genome shotgun (WGS) entry which is preliminary data.</text>
</comment>
<name>A0ABP6VWW5_9GAMM</name>
<dbReference type="CDD" id="cd02440">
    <property type="entry name" value="AdoMet_MTases"/>
    <property type="match status" value="1"/>
</dbReference>
<dbReference type="PANTHER" id="PTHR43861:SF6">
    <property type="entry name" value="METHYLTRANSFERASE TYPE 11"/>
    <property type="match status" value="1"/>
</dbReference>
<keyword evidence="2" id="KW-1185">Reference proteome</keyword>
<evidence type="ECO:0000313" key="2">
    <source>
        <dbReference type="Proteomes" id="UP001500795"/>
    </source>
</evidence>
<protein>
    <recommendedName>
        <fullName evidence="3">Methyltransferase type 11 domain-containing protein</fullName>
    </recommendedName>
</protein>
<reference evidence="2" key="1">
    <citation type="journal article" date="2019" name="Int. J. Syst. Evol. Microbiol.">
        <title>The Global Catalogue of Microorganisms (GCM) 10K type strain sequencing project: providing services to taxonomists for standard genome sequencing and annotation.</title>
        <authorList>
            <consortium name="The Broad Institute Genomics Platform"/>
            <consortium name="The Broad Institute Genome Sequencing Center for Infectious Disease"/>
            <person name="Wu L."/>
            <person name="Ma J."/>
        </authorList>
    </citation>
    <scope>NUCLEOTIDE SEQUENCE [LARGE SCALE GENOMIC DNA]</scope>
    <source>
        <strain evidence="2">JCM 17110</strain>
    </source>
</reference>
<proteinExistence type="predicted"/>
<dbReference type="Proteomes" id="UP001500795">
    <property type="component" value="Unassembled WGS sequence"/>
</dbReference>
<dbReference type="Pfam" id="PF13489">
    <property type="entry name" value="Methyltransf_23"/>
    <property type="match status" value="1"/>
</dbReference>
<gene>
    <name evidence="1" type="ORF">GCM10022394_19860</name>
</gene>
<accession>A0ABP6VWW5</accession>
<dbReference type="RefSeq" id="WP_344957454.1">
    <property type="nucleotide sequence ID" value="NZ_BAABCX010000002.1"/>
</dbReference>
<dbReference type="Gene3D" id="3.40.50.150">
    <property type="entry name" value="Vaccinia Virus protein VP39"/>
    <property type="match status" value="1"/>
</dbReference>
<dbReference type="InterPro" id="IPR029063">
    <property type="entry name" value="SAM-dependent_MTases_sf"/>
</dbReference>
<evidence type="ECO:0008006" key="3">
    <source>
        <dbReference type="Google" id="ProtNLM"/>
    </source>
</evidence>
<organism evidence="1 2">
    <name type="scientific">Zobellella aerophila</name>
    <dbReference type="NCBI Taxonomy" id="870480"/>
    <lineage>
        <taxon>Bacteria</taxon>
        <taxon>Pseudomonadati</taxon>
        <taxon>Pseudomonadota</taxon>
        <taxon>Gammaproteobacteria</taxon>
        <taxon>Aeromonadales</taxon>
        <taxon>Aeromonadaceae</taxon>
        <taxon>Zobellella</taxon>
    </lineage>
</organism>
<evidence type="ECO:0000313" key="1">
    <source>
        <dbReference type="EMBL" id="GAA3540133.1"/>
    </source>
</evidence>
<dbReference type="EMBL" id="BAABCX010000002">
    <property type="protein sequence ID" value="GAA3540133.1"/>
    <property type="molecule type" value="Genomic_DNA"/>
</dbReference>
<sequence>MTQHWRVHQNYLELGNMPFYWRMSQSSDPVAGIKPSLPARISINSEFDFLELMMSDDEWENLEKAYSKNENIGFINPESGQLDTYGNSVNQFFLKVANSVQPNKIYEIGCGAGFTINFLKQFGWNVTGIDPSDYSKKWSETLGFELLSTYFDDLTLNAEAELIICNDVFEHVRNVPEFSSQVYRALKPGGVFCFSTTNSTLSVQIGDISMLEHQHVNMFTEHSIFLILRNAGFNQIELNRGDYGNTFHVVARKVSTTHNNVTQKNFCCTGFFERAAHRLERFSKFYHKFGAQCAFYVPLRCIPYLASVGDFGDRPVFDSNIKWTGKYIDGYKRPISGPADIDSNSCPHFFIGSMTFEKQITEMLISRDIDPNNIHRIREI</sequence>
<dbReference type="PANTHER" id="PTHR43861">
    <property type="entry name" value="TRANS-ACONITATE 2-METHYLTRANSFERASE-RELATED"/>
    <property type="match status" value="1"/>
</dbReference>